<dbReference type="Proteomes" id="UP000637628">
    <property type="component" value="Unassembled WGS sequence"/>
</dbReference>
<comment type="caution">
    <text evidence="3">The sequence shown here is derived from an EMBL/GenBank/DDBJ whole genome shotgun (WGS) entry which is preliminary data.</text>
</comment>
<keyword evidence="4" id="KW-1185">Reference proteome</keyword>
<accession>A0ABQ3ZC77</accession>
<feature type="chain" id="PRO_5045517645" description="Septum formation-related domain-containing protein" evidence="1">
    <location>
        <begin position="22"/>
        <end position="290"/>
    </location>
</feature>
<dbReference type="RefSeq" id="WP_203735231.1">
    <property type="nucleotide sequence ID" value="NZ_BAAATX010000050.1"/>
</dbReference>
<evidence type="ECO:0000313" key="3">
    <source>
        <dbReference type="EMBL" id="GIE07386.1"/>
    </source>
</evidence>
<protein>
    <recommendedName>
        <fullName evidence="2">Septum formation-related domain-containing protein</fullName>
    </recommendedName>
</protein>
<dbReference type="InterPro" id="IPR026004">
    <property type="entry name" value="Septum_form"/>
</dbReference>
<evidence type="ECO:0000259" key="2">
    <source>
        <dbReference type="Pfam" id="PF13845"/>
    </source>
</evidence>
<keyword evidence="1" id="KW-0732">Signal</keyword>
<dbReference type="EMBL" id="BOML01000080">
    <property type="protein sequence ID" value="GIE07386.1"/>
    <property type="molecule type" value="Genomic_DNA"/>
</dbReference>
<feature type="signal peptide" evidence="1">
    <location>
        <begin position="1"/>
        <end position="21"/>
    </location>
</feature>
<dbReference type="Pfam" id="PF13845">
    <property type="entry name" value="Septum_form"/>
    <property type="match status" value="1"/>
</dbReference>
<organism evidence="3 4">
    <name type="scientific">Paractinoplanes durhamensis</name>
    <dbReference type="NCBI Taxonomy" id="113563"/>
    <lineage>
        <taxon>Bacteria</taxon>
        <taxon>Bacillati</taxon>
        <taxon>Actinomycetota</taxon>
        <taxon>Actinomycetes</taxon>
        <taxon>Micromonosporales</taxon>
        <taxon>Micromonosporaceae</taxon>
        <taxon>Paractinoplanes</taxon>
    </lineage>
</organism>
<name>A0ABQ3ZC77_9ACTN</name>
<proteinExistence type="predicted"/>
<evidence type="ECO:0000313" key="4">
    <source>
        <dbReference type="Proteomes" id="UP000637628"/>
    </source>
</evidence>
<evidence type="ECO:0000256" key="1">
    <source>
        <dbReference type="SAM" id="SignalP"/>
    </source>
</evidence>
<feature type="domain" description="Septum formation-related" evidence="2">
    <location>
        <begin position="48"/>
        <end position="263"/>
    </location>
</feature>
<sequence>MRRWVVLALAAMLALAPAGCAQHFEGVDGDLTNGWQPMPAATAFRPAAGTCHSELTQTGTIDSYSPVPCTGTHVAETVAVADLTGATGLKTPEAGLPKAFAACSKQLTAFLGADWRTGWVLLQPVLPGKTAWAGGARWFRCDVAETSPVDGALVRRAGSMKDTIKTGKLRMACANPTIHGESVSEMHPVACPSSHTAEFAGLFETSVKRSDDLTSKALATGCDRVIAKFTGLPNDSSLESRIGWLGFPPDDTAWQMGDRAIRCFLWLNGEKMAGSYRNAGPSRLKIHYSD</sequence>
<reference evidence="3 4" key="1">
    <citation type="submission" date="2021-01" db="EMBL/GenBank/DDBJ databases">
        <title>Whole genome shotgun sequence of Actinoplanes durhamensis NBRC 14914.</title>
        <authorList>
            <person name="Komaki H."/>
            <person name="Tamura T."/>
        </authorList>
    </citation>
    <scope>NUCLEOTIDE SEQUENCE [LARGE SCALE GENOMIC DNA]</scope>
    <source>
        <strain evidence="3 4">NBRC 14914</strain>
    </source>
</reference>
<gene>
    <name evidence="3" type="ORF">Adu01nite_87360</name>
</gene>